<dbReference type="InterPro" id="IPR009091">
    <property type="entry name" value="RCC1/BLIP-II"/>
</dbReference>
<dbReference type="Gene3D" id="2.130.10.30">
    <property type="entry name" value="Regulator of chromosome condensation 1/beta-lactamase-inhibitor protein II"/>
    <property type="match status" value="1"/>
</dbReference>
<accession>A0A812P9L6</accession>
<comment type="caution">
    <text evidence="1">The sequence shown here is derived from an EMBL/GenBank/DDBJ whole genome shotgun (WGS) entry which is preliminary data.</text>
</comment>
<protein>
    <submittedName>
        <fullName evidence="1">Uncharacterized protein</fullName>
    </submittedName>
</protein>
<dbReference type="OrthoDB" id="445369at2759"/>
<gene>
    <name evidence="1" type="ORF">SPIL2461_LOCUS7504</name>
</gene>
<reference evidence="1" key="1">
    <citation type="submission" date="2021-02" db="EMBL/GenBank/DDBJ databases">
        <authorList>
            <person name="Dougan E. K."/>
            <person name="Rhodes N."/>
            <person name="Thang M."/>
            <person name="Chan C."/>
        </authorList>
    </citation>
    <scope>NUCLEOTIDE SEQUENCE</scope>
</reference>
<evidence type="ECO:0000313" key="1">
    <source>
        <dbReference type="EMBL" id="CAE7324507.1"/>
    </source>
</evidence>
<evidence type="ECO:0000313" key="2">
    <source>
        <dbReference type="Proteomes" id="UP000649617"/>
    </source>
</evidence>
<dbReference type="EMBL" id="CAJNIZ010011781">
    <property type="protein sequence ID" value="CAE7324507.1"/>
    <property type="molecule type" value="Genomic_DNA"/>
</dbReference>
<keyword evidence="2" id="KW-1185">Reference proteome</keyword>
<dbReference type="SUPFAM" id="SSF50985">
    <property type="entry name" value="RCC1/BLIP-II"/>
    <property type="match status" value="1"/>
</dbReference>
<organism evidence="1 2">
    <name type="scientific">Symbiodinium pilosum</name>
    <name type="common">Dinoflagellate</name>
    <dbReference type="NCBI Taxonomy" id="2952"/>
    <lineage>
        <taxon>Eukaryota</taxon>
        <taxon>Sar</taxon>
        <taxon>Alveolata</taxon>
        <taxon>Dinophyceae</taxon>
        <taxon>Suessiales</taxon>
        <taxon>Symbiodiniaceae</taxon>
        <taxon>Symbiodinium</taxon>
    </lineage>
</organism>
<proteinExistence type="predicted"/>
<dbReference type="Proteomes" id="UP000649617">
    <property type="component" value="Unassembled WGS sequence"/>
</dbReference>
<sequence>MFRESLLLARPGNAMAALKTDGTVVAWGQKTFGGDCSERQAELVGVYDVFAADAAFAALKEDGTVVAWGHAEYGG</sequence>
<dbReference type="AlphaFoldDB" id="A0A812P9L6"/>
<name>A0A812P9L6_SYMPI</name>
<feature type="non-terminal residue" evidence="1">
    <location>
        <position position="1"/>
    </location>
</feature>